<name>A0A4D9D8K0_9STRA</name>
<dbReference type="Proteomes" id="UP000355283">
    <property type="component" value="Unassembled WGS sequence"/>
</dbReference>
<evidence type="ECO:0000256" key="1">
    <source>
        <dbReference type="SAM" id="MobiDB-lite"/>
    </source>
</evidence>
<sequence length="272" mass="29709">MQSQTAAGRRAKGAGGARQVNINLGTPNRGAVGQQAPRPDLAHMQPGNEPPICQTCTHPHYPSEKCAVCGHRGKGKTYLLVAKTTAPSCATLHFKSFDQTQEAQAFKSLWALARIIRSRVFVEEEGIAEELEFDVHDESCHHVLGFLGDAPVLCARWRVEHPNGWENRELLSTKMGSTAGPMAVIDRLAVLKPYRGRGFAAEVLKFLGEDAASVLQGTHLGKEVLRAIAVLIPVDLTPCLSDKLREQGGFHVMGNPFMDARNKAMLRMVRQA</sequence>
<accession>A0A4D9D8K0</accession>
<dbReference type="AlphaFoldDB" id="A0A4D9D8K0"/>
<dbReference type="SUPFAM" id="SSF55729">
    <property type="entry name" value="Acyl-CoA N-acyltransferases (Nat)"/>
    <property type="match status" value="1"/>
</dbReference>
<comment type="caution">
    <text evidence="3">The sequence shown here is derived from an EMBL/GenBank/DDBJ whole genome shotgun (WGS) entry which is preliminary data.</text>
</comment>
<dbReference type="EMBL" id="SDOX01000005">
    <property type="protein sequence ID" value="TFJ87750.1"/>
    <property type="molecule type" value="Genomic_DNA"/>
</dbReference>
<feature type="region of interest" description="Disordered" evidence="1">
    <location>
        <begin position="1"/>
        <end position="36"/>
    </location>
</feature>
<dbReference type="PROSITE" id="PS51186">
    <property type="entry name" value="GNAT"/>
    <property type="match status" value="1"/>
</dbReference>
<feature type="domain" description="N-acetyltransferase" evidence="2">
    <location>
        <begin position="92"/>
        <end position="272"/>
    </location>
</feature>
<dbReference type="GO" id="GO:0016747">
    <property type="term" value="F:acyltransferase activity, transferring groups other than amino-acyl groups"/>
    <property type="evidence" value="ECO:0007669"/>
    <property type="project" value="InterPro"/>
</dbReference>
<dbReference type="Gene3D" id="3.40.630.30">
    <property type="match status" value="1"/>
</dbReference>
<proteinExistence type="predicted"/>
<dbReference type="InterPro" id="IPR016181">
    <property type="entry name" value="Acyl_CoA_acyltransferase"/>
</dbReference>
<evidence type="ECO:0000259" key="2">
    <source>
        <dbReference type="PROSITE" id="PS51186"/>
    </source>
</evidence>
<protein>
    <recommendedName>
        <fullName evidence="2">N-acetyltransferase domain-containing protein</fullName>
    </recommendedName>
</protein>
<dbReference type="InterPro" id="IPR000182">
    <property type="entry name" value="GNAT_dom"/>
</dbReference>
<evidence type="ECO:0000313" key="4">
    <source>
        <dbReference type="Proteomes" id="UP000355283"/>
    </source>
</evidence>
<keyword evidence="4" id="KW-1185">Reference proteome</keyword>
<dbReference type="OrthoDB" id="73196at2759"/>
<gene>
    <name evidence="3" type="ORF">NSK_001100</name>
</gene>
<organism evidence="3 4">
    <name type="scientific">Nannochloropsis salina CCMP1776</name>
    <dbReference type="NCBI Taxonomy" id="1027361"/>
    <lineage>
        <taxon>Eukaryota</taxon>
        <taxon>Sar</taxon>
        <taxon>Stramenopiles</taxon>
        <taxon>Ochrophyta</taxon>
        <taxon>Eustigmatophyceae</taxon>
        <taxon>Eustigmatales</taxon>
        <taxon>Monodopsidaceae</taxon>
        <taxon>Microchloropsis</taxon>
        <taxon>Microchloropsis salina</taxon>
    </lineage>
</organism>
<evidence type="ECO:0000313" key="3">
    <source>
        <dbReference type="EMBL" id="TFJ87750.1"/>
    </source>
</evidence>
<reference evidence="3 4" key="1">
    <citation type="submission" date="2019-01" db="EMBL/GenBank/DDBJ databases">
        <title>Nuclear Genome Assembly of the Microalgal Biofuel strain Nannochloropsis salina CCMP1776.</title>
        <authorList>
            <person name="Hovde B."/>
        </authorList>
    </citation>
    <scope>NUCLEOTIDE SEQUENCE [LARGE SCALE GENOMIC DNA]</scope>
    <source>
        <strain evidence="3 4">CCMP1776</strain>
    </source>
</reference>